<dbReference type="AlphaFoldDB" id="A0AAV6VQA7"/>
<reference evidence="1 2" key="1">
    <citation type="journal article" date="2022" name="Nat. Ecol. Evol.">
        <title>A masculinizing supergene underlies an exaggerated male reproductive morph in a spider.</title>
        <authorList>
            <person name="Hendrickx F."/>
            <person name="De Corte Z."/>
            <person name="Sonet G."/>
            <person name="Van Belleghem S.M."/>
            <person name="Kostlbacher S."/>
            <person name="Vangestel C."/>
        </authorList>
    </citation>
    <scope>NUCLEOTIDE SEQUENCE [LARGE SCALE GENOMIC DNA]</scope>
    <source>
        <strain evidence="1">W744_W776</strain>
    </source>
</reference>
<evidence type="ECO:0000313" key="2">
    <source>
        <dbReference type="Proteomes" id="UP000827092"/>
    </source>
</evidence>
<evidence type="ECO:0000313" key="1">
    <source>
        <dbReference type="EMBL" id="KAG8198799.1"/>
    </source>
</evidence>
<organism evidence="1 2">
    <name type="scientific">Oedothorax gibbosus</name>
    <dbReference type="NCBI Taxonomy" id="931172"/>
    <lineage>
        <taxon>Eukaryota</taxon>
        <taxon>Metazoa</taxon>
        <taxon>Ecdysozoa</taxon>
        <taxon>Arthropoda</taxon>
        <taxon>Chelicerata</taxon>
        <taxon>Arachnida</taxon>
        <taxon>Araneae</taxon>
        <taxon>Araneomorphae</taxon>
        <taxon>Entelegynae</taxon>
        <taxon>Araneoidea</taxon>
        <taxon>Linyphiidae</taxon>
        <taxon>Erigoninae</taxon>
        <taxon>Oedothorax</taxon>
    </lineage>
</organism>
<dbReference type="Pfam" id="PF16065">
    <property type="entry name" value="DUF4807"/>
    <property type="match status" value="1"/>
</dbReference>
<comment type="caution">
    <text evidence="1">The sequence shown here is derived from an EMBL/GenBank/DDBJ whole genome shotgun (WGS) entry which is preliminary data.</text>
</comment>
<protein>
    <submittedName>
        <fullName evidence="1">Uncharacterized protein</fullName>
    </submittedName>
</protein>
<accession>A0AAV6VQA7</accession>
<name>A0AAV6VQA7_9ARAC</name>
<dbReference type="Proteomes" id="UP000827092">
    <property type="component" value="Unassembled WGS sequence"/>
</dbReference>
<dbReference type="InterPro" id="IPR032072">
    <property type="entry name" value="DUF4807"/>
</dbReference>
<dbReference type="EMBL" id="JAFNEN010000035">
    <property type="protein sequence ID" value="KAG8198799.1"/>
    <property type="molecule type" value="Genomic_DNA"/>
</dbReference>
<gene>
    <name evidence="1" type="ORF">JTE90_007103</name>
</gene>
<proteinExistence type="predicted"/>
<keyword evidence="2" id="KW-1185">Reference proteome</keyword>
<dbReference type="PANTHER" id="PTHR36693">
    <property type="entry name" value="GH02722P"/>
    <property type="match status" value="1"/>
</dbReference>
<dbReference type="PANTHER" id="PTHR36693:SF1">
    <property type="entry name" value="GH02722P"/>
    <property type="match status" value="1"/>
</dbReference>
<sequence length="151" mass="17419">MQVLDLSWNKRLQILVNERCELENAMAWLSTLGGAFSALGDTYIDCAEKAGLISIKQFQLALRIGDLLTICRCKIYLAMSLLQRGYYRKTKNMVRELYNFSIGPEGSKDFRLKNMCIAVWNRLKYVLSENRKCKSSSSGKMTFLTYSRNIY</sequence>